<comment type="caution">
    <text evidence="2">The sequence shown here is derived from an EMBL/GenBank/DDBJ whole genome shotgun (WGS) entry which is preliminary data.</text>
</comment>
<gene>
    <name evidence="2" type="ORF">M8523_32245</name>
</gene>
<name>A0AA41Z3Z7_9HYPH</name>
<evidence type="ECO:0000313" key="2">
    <source>
        <dbReference type="EMBL" id="MCW6512581.1"/>
    </source>
</evidence>
<dbReference type="EMBL" id="JAMOIM010000055">
    <property type="protein sequence ID" value="MCW6512581.1"/>
    <property type="molecule type" value="Genomic_DNA"/>
</dbReference>
<dbReference type="RefSeq" id="WP_282588958.1">
    <property type="nucleotide sequence ID" value="NZ_JAMOIM010000055.1"/>
</dbReference>
<keyword evidence="3" id="KW-1185">Reference proteome</keyword>
<keyword evidence="1" id="KW-0472">Membrane</keyword>
<proteinExistence type="predicted"/>
<keyword evidence="1" id="KW-1133">Transmembrane helix</keyword>
<sequence>MQTHLEELTDRAEQRAAMVRVFGGTALAFVALLVVALLVRPDLMQATVGMIMSMMP</sequence>
<evidence type="ECO:0000256" key="1">
    <source>
        <dbReference type="SAM" id="Phobius"/>
    </source>
</evidence>
<keyword evidence="1" id="KW-0812">Transmembrane</keyword>
<dbReference type="AlphaFoldDB" id="A0AA41Z3Z7"/>
<feature type="transmembrane region" description="Helical" evidence="1">
    <location>
        <begin position="21"/>
        <end position="39"/>
    </location>
</feature>
<organism evidence="2 3">
    <name type="scientific">Lichenifustis flavocetrariae</name>
    <dbReference type="NCBI Taxonomy" id="2949735"/>
    <lineage>
        <taxon>Bacteria</taxon>
        <taxon>Pseudomonadati</taxon>
        <taxon>Pseudomonadota</taxon>
        <taxon>Alphaproteobacteria</taxon>
        <taxon>Hyphomicrobiales</taxon>
        <taxon>Lichenihabitantaceae</taxon>
        <taxon>Lichenifustis</taxon>
    </lineage>
</organism>
<protein>
    <submittedName>
        <fullName evidence="2">Uncharacterized protein</fullName>
    </submittedName>
</protein>
<evidence type="ECO:0000313" key="3">
    <source>
        <dbReference type="Proteomes" id="UP001165667"/>
    </source>
</evidence>
<dbReference type="Proteomes" id="UP001165667">
    <property type="component" value="Unassembled WGS sequence"/>
</dbReference>
<reference evidence="2" key="1">
    <citation type="submission" date="2022-05" db="EMBL/GenBank/DDBJ databases">
        <authorList>
            <person name="Pankratov T."/>
        </authorList>
    </citation>
    <scope>NUCLEOTIDE SEQUENCE</scope>
    <source>
        <strain evidence="2">BP6-180914</strain>
    </source>
</reference>
<accession>A0AA41Z3Z7</accession>